<comment type="similarity">
    <text evidence="4 12 13">Belongs to the HisA/HisF family.</text>
</comment>
<dbReference type="GO" id="GO:0005737">
    <property type="term" value="C:cytoplasm"/>
    <property type="evidence" value="ECO:0007669"/>
    <property type="project" value="UniProtKB-SubCell"/>
</dbReference>
<feature type="active site" description="Proton donor" evidence="12">
    <location>
        <position position="132"/>
    </location>
</feature>
<dbReference type="InterPro" id="IPR006063">
    <property type="entry name" value="HisA_bact_arch"/>
</dbReference>
<gene>
    <name evidence="12" type="primary">hisA</name>
    <name evidence="15" type="ORF">SAMN05192532_10688</name>
</gene>
<evidence type="ECO:0000256" key="4">
    <source>
        <dbReference type="ARBA" id="ARBA00009667"/>
    </source>
</evidence>
<feature type="active site" description="Proton acceptor" evidence="12">
    <location>
        <position position="11"/>
    </location>
</feature>
<accession>A0A1I2ELY3</accession>
<dbReference type="Pfam" id="PF00977">
    <property type="entry name" value="His_biosynth"/>
    <property type="match status" value="1"/>
</dbReference>
<dbReference type="GO" id="GO:0000162">
    <property type="term" value="P:L-tryptophan biosynthetic process"/>
    <property type="evidence" value="ECO:0007669"/>
    <property type="project" value="TreeGrafter"/>
</dbReference>
<dbReference type="InterPro" id="IPR023016">
    <property type="entry name" value="HisA/PriA"/>
</dbReference>
<dbReference type="NCBIfam" id="NF010112">
    <property type="entry name" value="PRK13585.1"/>
    <property type="match status" value="1"/>
</dbReference>
<dbReference type="NCBIfam" id="TIGR00007">
    <property type="entry name" value="1-(5-phosphoribosyl)-5-[(5-phosphoribosylamino)methylideneamino]imidazole-4-carboxamide isomerase"/>
    <property type="match status" value="1"/>
</dbReference>
<evidence type="ECO:0000313" key="16">
    <source>
        <dbReference type="Proteomes" id="UP000199516"/>
    </source>
</evidence>
<dbReference type="InterPro" id="IPR011060">
    <property type="entry name" value="RibuloseP-bd_barrel"/>
</dbReference>
<dbReference type="HAMAP" id="MF_01014">
    <property type="entry name" value="HisA"/>
    <property type="match status" value="1"/>
</dbReference>
<comment type="subcellular location">
    <subcellularLocation>
        <location evidence="2 12 14">Cytoplasm</location>
    </subcellularLocation>
</comment>
<evidence type="ECO:0000256" key="5">
    <source>
        <dbReference type="ARBA" id="ARBA00012550"/>
    </source>
</evidence>
<evidence type="ECO:0000256" key="2">
    <source>
        <dbReference type="ARBA" id="ARBA00004496"/>
    </source>
</evidence>
<dbReference type="Proteomes" id="UP000199516">
    <property type="component" value="Unassembled WGS sequence"/>
</dbReference>
<dbReference type="InterPro" id="IPR044524">
    <property type="entry name" value="Isoase_HisA-like"/>
</dbReference>
<dbReference type="GO" id="GO:0003949">
    <property type="term" value="F:1-(5-phosphoribosyl)-5-[(5-phosphoribosylamino)methylideneamino]imidazole-4-carboxamide isomerase activity"/>
    <property type="evidence" value="ECO:0007669"/>
    <property type="project" value="UniProtKB-UniRule"/>
</dbReference>
<keyword evidence="16" id="KW-1185">Reference proteome</keyword>
<dbReference type="EMBL" id="FONT01000006">
    <property type="protein sequence ID" value="SFE93617.1"/>
    <property type="molecule type" value="Genomic_DNA"/>
</dbReference>
<comment type="pathway">
    <text evidence="3 12 14">Amino-acid biosynthesis; L-histidine biosynthesis; L-histidine from 5-phospho-alpha-D-ribose 1-diphosphate: step 4/9.</text>
</comment>
<name>A0A1I2ELY3_9BACI</name>
<dbReference type="STRING" id="930128.SAMN05192532_10688"/>
<evidence type="ECO:0000256" key="12">
    <source>
        <dbReference type="HAMAP-Rule" id="MF_01014"/>
    </source>
</evidence>
<evidence type="ECO:0000256" key="8">
    <source>
        <dbReference type="ARBA" id="ARBA00022605"/>
    </source>
</evidence>
<keyword evidence="10 12" id="KW-0413">Isomerase</keyword>
<reference evidence="15 16" key="1">
    <citation type="submission" date="2016-10" db="EMBL/GenBank/DDBJ databases">
        <authorList>
            <person name="de Groot N.N."/>
        </authorList>
    </citation>
    <scope>NUCLEOTIDE SEQUENCE [LARGE SCALE GENOMIC DNA]</scope>
    <source>
        <strain evidence="15 16">DSM 23995</strain>
    </source>
</reference>
<evidence type="ECO:0000256" key="1">
    <source>
        <dbReference type="ARBA" id="ARBA00000901"/>
    </source>
</evidence>
<dbReference type="OrthoDB" id="9807749at2"/>
<sequence length="242" mass="26397">MSKFELYPAIDIRGGKCVRLLQGDYNKETVYGDSPFDMAAKFEEAGVSWIHMVDLDGAKEKKRINDRVIVETAKQLSVNIQVGGGIRSEEDIAYYIENGIQRVILGSVAVQHPEFAKEMLEKYKEKIAIGLDARDGRVAVNGWLETSDVTAVELGKKMADFGAETFIFTDIAKDGMLEGPNIKAISELAEATGKNVIASGGVSKLDDVKELAKHQNKGVSGVIIGKALYTGKVDLMQAVREV</sequence>
<dbReference type="AlphaFoldDB" id="A0A1I2ELY3"/>
<proteinExistence type="inferred from homology"/>
<keyword evidence="9 12" id="KW-0368">Histidine biosynthesis</keyword>
<dbReference type="EC" id="5.3.1.16" evidence="5 12"/>
<evidence type="ECO:0000313" key="15">
    <source>
        <dbReference type="EMBL" id="SFE93617.1"/>
    </source>
</evidence>
<dbReference type="SUPFAM" id="SSF51366">
    <property type="entry name" value="Ribulose-phoshate binding barrel"/>
    <property type="match status" value="1"/>
</dbReference>
<evidence type="ECO:0000256" key="7">
    <source>
        <dbReference type="ARBA" id="ARBA00022490"/>
    </source>
</evidence>
<evidence type="ECO:0000256" key="3">
    <source>
        <dbReference type="ARBA" id="ARBA00005133"/>
    </source>
</evidence>
<dbReference type="FunFam" id="3.20.20.70:FF:000009">
    <property type="entry name" value="1-(5-phosphoribosyl)-5-[(5-phosphoribosylamino)methylideneamino] imidazole-4-carboxamide isomerase"/>
    <property type="match status" value="1"/>
</dbReference>
<dbReference type="Gene3D" id="3.20.20.70">
    <property type="entry name" value="Aldolase class I"/>
    <property type="match status" value="1"/>
</dbReference>
<dbReference type="PANTHER" id="PTHR43090:SF2">
    <property type="entry name" value="1-(5-PHOSPHORIBOSYL)-5-[(5-PHOSPHORIBOSYLAMINO)METHYLIDENEAMINO] IMIDAZOLE-4-CARBOXAMIDE ISOMERASE"/>
    <property type="match status" value="1"/>
</dbReference>
<dbReference type="RefSeq" id="WP_091662742.1">
    <property type="nucleotide sequence ID" value="NZ_FONT01000006.1"/>
</dbReference>
<evidence type="ECO:0000256" key="11">
    <source>
        <dbReference type="ARBA" id="ARBA00030547"/>
    </source>
</evidence>
<evidence type="ECO:0000256" key="9">
    <source>
        <dbReference type="ARBA" id="ARBA00023102"/>
    </source>
</evidence>
<organism evidence="15 16">
    <name type="scientific">Alteribacillus iranensis</name>
    <dbReference type="NCBI Taxonomy" id="930128"/>
    <lineage>
        <taxon>Bacteria</taxon>
        <taxon>Bacillati</taxon>
        <taxon>Bacillota</taxon>
        <taxon>Bacilli</taxon>
        <taxon>Bacillales</taxon>
        <taxon>Bacillaceae</taxon>
        <taxon>Alteribacillus</taxon>
    </lineage>
</organism>
<dbReference type="UniPathway" id="UPA00031">
    <property type="reaction ID" value="UER00009"/>
</dbReference>
<keyword evidence="8 12" id="KW-0028">Amino-acid biosynthesis</keyword>
<protein>
    <recommendedName>
        <fullName evidence="6 12">1-(5-phosphoribosyl)-5-[(5-phosphoribosylamino)methylideneamino] imidazole-4-carboxamide isomerase</fullName>
        <ecNumber evidence="5 12">5.3.1.16</ecNumber>
    </recommendedName>
    <alternativeName>
        <fullName evidence="11 12">Phosphoribosylformimino-5-aminoimidazole carboxamide ribotide isomerase</fullName>
    </alternativeName>
</protein>
<dbReference type="PANTHER" id="PTHR43090">
    <property type="entry name" value="1-(5-PHOSPHORIBOSYL)-5-[(5-PHOSPHORIBOSYLAMINO)METHYLIDENEAMINO] IMIDAZOLE-4-CARBOXAMIDE ISOMERASE"/>
    <property type="match status" value="1"/>
</dbReference>
<evidence type="ECO:0000256" key="6">
    <source>
        <dbReference type="ARBA" id="ARBA00018464"/>
    </source>
</evidence>
<dbReference type="GO" id="GO:0000105">
    <property type="term" value="P:L-histidine biosynthetic process"/>
    <property type="evidence" value="ECO:0007669"/>
    <property type="project" value="UniProtKB-UniRule"/>
</dbReference>
<evidence type="ECO:0000256" key="10">
    <source>
        <dbReference type="ARBA" id="ARBA00023235"/>
    </source>
</evidence>
<evidence type="ECO:0000256" key="14">
    <source>
        <dbReference type="RuleBase" id="RU003658"/>
    </source>
</evidence>
<keyword evidence="7 12" id="KW-0963">Cytoplasm</keyword>
<dbReference type="CDD" id="cd04732">
    <property type="entry name" value="HisA"/>
    <property type="match status" value="1"/>
</dbReference>
<comment type="catalytic activity">
    <reaction evidence="1 12 14">
        <text>1-(5-phospho-beta-D-ribosyl)-5-[(5-phospho-beta-D-ribosylamino)methylideneamino]imidazole-4-carboxamide = 5-[(5-phospho-1-deoxy-D-ribulos-1-ylimino)methylamino]-1-(5-phospho-beta-D-ribosyl)imidazole-4-carboxamide</text>
        <dbReference type="Rhea" id="RHEA:15469"/>
        <dbReference type="ChEBI" id="CHEBI:58435"/>
        <dbReference type="ChEBI" id="CHEBI:58525"/>
        <dbReference type="EC" id="5.3.1.16"/>
    </reaction>
</comment>
<evidence type="ECO:0000256" key="13">
    <source>
        <dbReference type="RuleBase" id="RU003657"/>
    </source>
</evidence>
<dbReference type="InterPro" id="IPR013785">
    <property type="entry name" value="Aldolase_TIM"/>
</dbReference>
<dbReference type="InterPro" id="IPR006062">
    <property type="entry name" value="His_biosynth"/>
</dbReference>